<dbReference type="GO" id="GO:0016787">
    <property type="term" value="F:hydrolase activity"/>
    <property type="evidence" value="ECO:0007669"/>
    <property type="project" value="UniProtKB-KW"/>
</dbReference>
<gene>
    <name evidence="12" type="ORF">J2S20_001028</name>
</gene>
<evidence type="ECO:0000256" key="9">
    <source>
        <dbReference type="ARBA" id="ARBA00048968"/>
    </source>
</evidence>
<dbReference type="PANTHER" id="PTHR30616:SF2">
    <property type="entry name" value="PURINE NUCLEOSIDE PHOSPHORYLASE LACC1"/>
    <property type="match status" value="1"/>
</dbReference>
<evidence type="ECO:0000256" key="8">
    <source>
        <dbReference type="ARBA" id="ARBA00047989"/>
    </source>
</evidence>
<evidence type="ECO:0000313" key="12">
    <source>
        <dbReference type="EMBL" id="MDQ0152339.1"/>
    </source>
</evidence>
<dbReference type="InterPro" id="IPR003730">
    <property type="entry name" value="Cu_polyphenol_OxRdtase"/>
</dbReference>
<comment type="catalytic activity">
    <reaction evidence="8">
        <text>adenosine + H2O + H(+) = inosine + NH4(+)</text>
        <dbReference type="Rhea" id="RHEA:24408"/>
        <dbReference type="ChEBI" id="CHEBI:15377"/>
        <dbReference type="ChEBI" id="CHEBI:15378"/>
        <dbReference type="ChEBI" id="CHEBI:16335"/>
        <dbReference type="ChEBI" id="CHEBI:17596"/>
        <dbReference type="ChEBI" id="CHEBI:28938"/>
        <dbReference type="EC" id="3.5.4.4"/>
    </reaction>
    <physiologicalReaction direction="left-to-right" evidence="8">
        <dbReference type="Rhea" id="RHEA:24409"/>
    </physiologicalReaction>
</comment>
<dbReference type="InterPro" id="IPR011324">
    <property type="entry name" value="Cytotoxic_necrot_fac-like_cat"/>
</dbReference>
<dbReference type="InterPro" id="IPR038371">
    <property type="entry name" value="Cu_polyphenol_OxRdtase_sf"/>
</dbReference>
<protein>
    <recommendedName>
        <fullName evidence="11">Purine nucleoside phosphorylase</fullName>
    </recommendedName>
</protein>
<dbReference type="SUPFAM" id="SSF64438">
    <property type="entry name" value="CNF1/YfiH-like putative cysteine hydrolases"/>
    <property type="match status" value="1"/>
</dbReference>
<dbReference type="CDD" id="cd16833">
    <property type="entry name" value="YfiH"/>
    <property type="match status" value="1"/>
</dbReference>
<organism evidence="12 13">
    <name type="scientific">Moryella indoligenes</name>
    <dbReference type="NCBI Taxonomy" id="371674"/>
    <lineage>
        <taxon>Bacteria</taxon>
        <taxon>Bacillati</taxon>
        <taxon>Bacillota</taxon>
        <taxon>Clostridia</taxon>
        <taxon>Lachnospirales</taxon>
        <taxon>Lachnospiraceae</taxon>
        <taxon>Moryella</taxon>
    </lineage>
</organism>
<keyword evidence="7" id="KW-0862">Zinc</keyword>
<evidence type="ECO:0000256" key="4">
    <source>
        <dbReference type="ARBA" id="ARBA00022679"/>
    </source>
</evidence>
<dbReference type="NCBIfam" id="TIGR00726">
    <property type="entry name" value="peptidoglycan editing factor PgeF"/>
    <property type="match status" value="1"/>
</dbReference>
<dbReference type="Proteomes" id="UP001241537">
    <property type="component" value="Unassembled WGS sequence"/>
</dbReference>
<dbReference type="Pfam" id="PF02578">
    <property type="entry name" value="Cu-oxidase_4"/>
    <property type="match status" value="1"/>
</dbReference>
<keyword evidence="6" id="KW-0378">Hydrolase</keyword>
<evidence type="ECO:0000256" key="3">
    <source>
        <dbReference type="ARBA" id="ARBA00007353"/>
    </source>
</evidence>
<dbReference type="PANTHER" id="PTHR30616">
    <property type="entry name" value="UNCHARACTERIZED PROTEIN YFIH"/>
    <property type="match status" value="1"/>
</dbReference>
<evidence type="ECO:0000256" key="6">
    <source>
        <dbReference type="ARBA" id="ARBA00022801"/>
    </source>
</evidence>
<proteinExistence type="inferred from homology"/>
<dbReference type="Gene3D" id="3.60.140.10">
    <property type="entry name" value="CNF1/YfiH-like putative cysteine hydrolases"/>
    <property type="match status" value="1"/>
</dbReference>
<evidence type="ECO:0000313" key="13">
    <source>
        <dbReference type="Proteomes" id="UP001241537"/>
    </source>
</evidence>
<comment type="catalytic activity">
    <reaction evidence="10">
        <text>S-methyl-5'-thioadenosine + phosphate = 5-(methylsulfanyl)-alpha-D-ribose 1-phosphate + adenine</text>
        <dbReference type="Rhea" id="RHEA:11852"/>
        <dbReference type="ChEBI" id="CHEBI:16708"/>
        <dbReference type="ChEBI" id="CHEBI:17509"/>
        <dbReference type="ChEBI" id="CHEBI:43474"/>
        <dbReference type="ChEBI" id="CHEBI:58533"/>
        <dbReference type="EC" id="2.4.2.28"/>
    </reaction>
    <physiologicalReaction direction="left-to-right" evidence="10">
        <dbReference type="Rhea" id="RHEA:11853"/>
    </physiologicalReaction>
</comment>
<accession>A0AAE3V9M7</accession>
<evidence type="ECO:0000256" key="5">
    <source>
        <dbReference type="ARBA" id="ARBA00022723"/>
    </source>
</evidence>
<comment type="caution">
    <text evidence="12">The sequence shown here is derived from an EMBL/GenBank/DDBJ whole genome shotgun (WGS) entry which is preliminary data.</text>
</comment>
<sequence>MKEYRTGALRYFSFSAYEELGFVRHGFSTREGGVSEGYLKSMNFSFDRGDRPEYVRENYRRMAAAIAVEPDSFVVARQTHTTNIRIVTAEDRGAGVLRERPYHDIDGLMTDVPGITLVTYHADCIPVYFVDPVHRAIALVHAGWRGTVEGIQQRAVELMGEHYGTAAADLIVGIGPGICKDCYEVGEEVAEEFISCFGGDTEHILSAPHTKVGGTRHWQLNLKEANRRRLMRCGVQAARIHLTELCTCCRSELFFSHRAAGVKRGLNAAFLAIQDTSQDLPHDKTLFSS</sequence>
<keyword evidence="13" id="KW-1185">Reference proteome</keyword>
<comment type="function">
    <text evidence="2">Purine nucleoside enzyme that catalyzes the phosphorolysis of adenosine and inosine nucleosides, yielding D-ribose 1-phosphate and the respective free bases, adenine and hypoxanthine. Also catalyzes the phosphorolysis of S-methyl-5'-thioadenosine into adenine and S-methyl-5-thio-alpha-D-ribose 1-phosphate. Also has adenosine deaminase activity.</text>
</comment>
<dbReference type="EMBL" id="JAUSTO010000005">
    <property type="protein sequence ID" value="MDQ0152339.1"/>
    <property type="molecule type" value="Genomic_DNA"/>
</dbReference>
<reference evidence="12" key="1">
    <citation type="submission" date="2023-07" db="EMBL/GenBank/DDBJ databases">
        <title>Genomic Encyclopedia of Type Strains, Phase IV (KMG-IV): sequencing the most valuable type-strain genomes for metagenomic binning, comparative biology and taxonomic classification.</title>
        <authorList>
            <person name="Goeker M."/>
        </authorList>
    </citation>
    <scope>NUCLEOTIDE SEQUENCE</scope>
    <source>
        <strain evidence="12">DSM 19659</strain>
    </source>
</reference>
<dbReference type="GO" id="GO:0017061">
    <property type="term" value="F:S-methyl-5-thioadenosine phosphorylase activity"/>
    <property type="evidence" value="ECO:0007669"/>
    <property type="project" value="UniProtKB-EC"/>
</dbReference>
<comment type="catalytic activity">
    <reaction evidence="1">
        <text>inosine + phosphate = alpha-D-ribose 1-phosphate + hypoxanthine</text>
        <dbReference type="Rhea" id="RHEA:27646"/>
        <dbReference type="ChEBI" id="CHEBI:17368"/>
        <dbReference type="ChEBI" id="CHEBI:17596"/>
        <dbReference type="ChEBI" id="CHEBI:43474"/>
        <dbReference type="ChEBI" id="CHEBI:57720"/>
        <dbReference type="EC" id="2.4.2.1"/>
    </reaction>
    <physiologicalReaction direction="left-to-right" evidence="1">
        <dbReference type="Rhea" id="RHEA:27647"/>
    </physiologicalReaction>
</comment>
<evidence type="ECO:0000256" key="10">
    <source>
        <dbReference type="ARBA" id="ARBA00049893"/>
    </source>
</evidence>
<keyword evidence="4" id="KW-0808">Transferase</keyword>
<evidence type="ECO:0000256" key="1">
    <source>
        <dbReference type="ARBA" id="ARBA00000553"/>
    </source>
</evidence>
<keyword evidence="5" id="KW-0479">Metal-binding</keyword>
<evidence type="ECO:0000256" key="2">
    <source>
        <dbReference type="ARBA" id="ARBA00003215"/>
    </source>
</evidence>
<comment type="catalytic activity">
    <reaction evidence="9">
        <text>adenosine + phosphate = alpha-D-ribose 1-phosphate + adenine</text>
        <dbReference type="Rhea" id="RHEA:27642"/>
        <dbReference type="ChEBI" id="CHEBI:16335"/>
        <dbReference type="ChEBI" id="CHEBI:16708"/>
        <dbReference type="ChEBI" id="CHEBI:43474"/>
        <dbReference type="ChEBI" id="CHEBI:57720"/>
        <dbReference type="EC" id="2.4.2.1"/>
    </reaction>
    <physiologicalReaction direction="left-to-right" evidence="9">
        <dbReference type="Rhea" id="RHEA:27643"/>
    </physiologicalReaction>
</comment>
<dbReference type="GO" id="GO:0005507">
    <property type="term" value="F:copper ion binding"/>
    <property type="evidence" value="ECO:0007669"/>
    <property type="project" value="TreeGrafter"/>
</dbReference>
<dbReference type="AlphaFoldDB" id="A0AAE3V9M7"/>
<name>A0AAE3V9M7_9FIRM</name>
<comment type="similarity">
    <text evidence="3 11">Belongs to the purine nucleoside phosphorylase YfiH/LACC1 family.</text>
</comment>
<evidence type="ECO:0000256" key="7">
    <source>
        <dbReference type="ARBA" id="ARBA00022833"/>
    </source>
</evidence>
<evidence type="ECO:0000256" key="11">
    <source>
        <dbReference type="RuleBase" id="RU361274"/>
    </source>
</evidence>